<accession>A0A378UIL0</accession>
<gene>
    <name evidence="1" type="ORF">NCTC10295_01942</name>
</gene>
<evidence type="ECO:0000313" key="2">
    <source>
        <dbReference type="Proteomes" id="UP000254651"/>
    </source>
</evidence>
<keyword evidence="1" id="KW-0378">Hydrolase</keyword>
<dbReference type="PANTHER" id="PTHR12725">
    <property type="entry name" value="HALOACID DEHALOGENASE-LIKE HYDROLASE"/>
    <property type="match status" value="1"/>
</dbReference>
<dbReference type="InterPro" id="IPR036412">
    <property type="entry name" value="HAD-like_sf"/>
</dbReference>
<reference evidence="1 2" key="1">
    <citation type="submission" date="2018-06" db="EMBL/GenBank/DDBJ databases">
        <authorList>
            <consortium name="Pathogen Informatics"/>
            <person name="Doyle S."/>
        </authorList>
    </citation>
    <scope>NUCLEOTIDE SEQUENCE [LARGE SCALE GENOMIC DNA]</scope>
    <source>
        <strain evidence="1 2">NCTC10295</strain>
    </source>
</reference>
<evidence type="ECO:0000313" key="1">
    <source>
        <dbReference type="EMBL" id="STZ77135.1"/>
    </source>
</evidence>
<dbReference type="SFLD" id="SFLDG01132">
    <property type="entry name" value="C1.5.3:_5'-Nucleotidase_Like"/>
    <property type="match status" value="1"/>
</dbReference>
<keyword evidence="2" id="KW-1185">Reference proteome</keyword>
<dbReference type="InterPro" id="IPR006439">
    <property type="entry name" value="HAD-SF_hydro_IA"/>
</dbReference>
<dbReference type="Pfam" id="PF00702">
    <property type="entry name" value="Hydrolase"/>
    <property type="match status" value="1"/>
</dbReference>
<proteinExistence type="predicted"/>
<dbReference type="InterPro" id="IPR023214">
    <property type="entry name" value="HAD_sf"/>
</dbReference>
<protein>
    <submittedName>
        <fullName evidence="1">Hydrolase</fullName>
    </submittedName>
</protein>
<sequence>MTDTVWLFDLDNTLHNADAGIFGLINRAMTDYMAQRLHLDTEAASKLRQDYWHRYGATLAGLSIHHPEIDIHEFLRESHPLADILAALSPIAGTRDALARLPGRKAVFSNGPSFYVAAVIDALGLGDAFERLLGTDDFGLLYKPDAQSYRNVCAMLDTDPARCIMVDDSPANLHAAKALGMRTVWYGAQAHALPFVDAAARNMAELAEAGLRVLKCQQQPTPRGTTWAKPAQ</sequence>
<dbReference type="SFLD" id="SFLDS00003">
    <property type="entry name" value="Haloacid_Dehalogenase"/>
    <property type="match status" value="1"/>
</dbReference>
<dbReference type="NCBIfam" id="TIGR01993">
    <property type="entry name" value="Pyr-5-nucltdase"/>
    <property type="match status" value="1"/>
</dbReference>
<dbReference type="EMBL" id="UGQS01000002">
    <property type="protein sequence ID" value="STZ77135.1"/>
    <property type="molecule type" value="Genomic_DNA"/>
</dbReference>
<dbReference type="SUPFAM" id="SSF56784">
    <property type="entry name" value="HAD-like"/>
    <property type="match status" value="1"/>
</dbReference>
<dbReference type="SFLD" id="SFLDG01129">
    <property type="entry name" value="C1.5:_HAD__Beta-PGM__Phosphata"/>
    <property type="match status" value="1"/>
</dbReference>
<name>A0A378UIL0_BERDE</name>
<organism evidence="1 2">
    <name type="scientific">Bergeriella denitrificans</name>
    <name type="common">Neisseria denitrificans</name>
    <dbReference type="NCBI Taxonomy" id="494"/>
    <lineage>
        <taxon>Bacteria</taxon>
        <taxon>Pseudomonadati</taxon>
        <taxon>Pseudomonadota</taxon>
        <taxon>Betaproteobacteria</taxon>
        <taxon>Neisseriales</taxon>
        <taxon>Neisseriaceae</taxon>
        <taxon>Bergeriella</taxon>
    </lineage>
</organism>
<dbReference type="Gene3D" id="3.40.50.1000">
    <property type="entry name" value="HAD superfamily/HAD-like"/>
    <property type="match status" value="1"/>
</dbReference>
<dbReference type="AlphaFoldDB" id="A0A378UIL0"/>
<dbReference type="Gene3D" id="1.10.150.450">
    <property type="match status" value="1"/>
</dbReference>
<dbReference type="PANTHER" id="PTHR12725:SF117">
    <property type="entry name" value="HALOACID DEHALOGENASE-LIKE HYDROLASE"/>
    <property type="match status" value="1"/>
</dbReference>
<dbReference type="GO" id="GO:0016787">
    <property type="term" value="F:hydrolase activity"/>
    <property type="evidence" value="ECO:0007669"/>
    <property type="project" value="UniProtKB-KW"/>
</dbReference>
<dbReference type="NCBIfam" id="TIGR01509">
    <property type="entry name" value="HAD-SF-IA-v3"/>
    <property type="match status" value="1"/>
</dbReference>
<dbReference type="RefSeq" id="WP_066079293.1">
    <property type="nucleotide sequence ID" value="NZ_CP181246.1"/>
</dbReference>
<dbReference type="InterPro" id="IPR010237">
    <property type="entry name" value="Pyr-5-nucltdase"/>
</dbReference>
<dbReference type="Proteomes" id="UP000254651">
    <property type="component" value="Unassembled WGS sequence"/>
</dbReference>